<organism evidence="1 2">
    <name type="scientific">Brevibacillus laterosporus</name>
    <name type="common">Bacillus laterosporus</name>
    <dbReference type="NCBI Taxonomy" id="1465"/>
    <lineage>
        <taxon>Bacteria</taxon>
        <taxon>Bacillati</taxon>
        <taxon>Bacillota</taxon>
        <taxon>Bacilli</taxon>
        <taxon>Bacillales</taxon>
        <taxon>Paenibacillaceae</taxon>
        <taxon>Brevibacillus</taxon>
    </lineage>
</organism>
<sequence length="90" mass="10816">MVFDELREWSIQHNVEKRTKEGFLDVIMNIRKDSPNRIDKYFGEKFKSEYLEINIYKVAFTIANWPECNFNYIASYAKIEYKGKDMGFIS</sequence>
<name>A0AAP3DI16_BRELA</name>
<reference evidence="1" key="1">
    <citation type="submission" date="2022-09" db="EMBL/GenBank/DDBJ databases">
        <title>Genome analysis and characterization of larvicidal activity of Brevibacillus strains.</title>
        <authorList>
            <person name="Patrusheva E.V."/>
            <person name="Izotova A.O."/>
            <person name="Toshchakov S.V."/>
            <person name="Sineoky S.P."/>
        </authorList>
    </citation>
    <scope>NUCLEOTIDE SEQUENCE</scope>
    <source>
        <strain evidence="1">VKPM_B-13247</strain>
    </source>
</reference>
<dbReference type="EMBL" id="JAPTNE010000017">
    <property type="protein sequence ID" value="MCZ0808032.1"/>
    <property type="molecule type" value="Genomic_DNA"/>
</dbReference>
<accession>A0AAP3DI16</accession>
<proteinExistence type="predicted"/>
<comment type="caution">
    <text evidence="1">The sequence shown here is derived from an EMBL/GenBank/DDBJ whole genome shotgun (WGS) entry which is preliminary data.</text>
</comment>
<gene>
    <name evidence="1" type="ORF">O0554_14125</name>
</gene>
<protein>
    <submittedName>
        <fullName evidence="1">Uncharacterized protein</fullName>
    </submittedName>
</protein>
<evidence type="ECO:0000313" key="2">
    <source>
        <dbReference type="Proteomes" id="UP001077662"/>
    </source>
</evidence>
<dbReference type="Proteomes" id="UP001077662">
    <property type="component" value="Unassembled WGS sequence"/>
</dbReference>
<evidence type="ECO:0000313" key="1">
    <source>
        <dbReference type="EMBL" id="MCZ0808032.1"/>
    </source>
</evidence>
<dbReference type="AlphaFoldDB" id="A0AAP3DI16"/>
<dbReference type="RefSeq" id="WP_258433863.1">
    <property type="nucleotide sequence ID" value="NZ_JANSGW010000017.1"/>
</dbReference>